<sequence length="63" mass="6924">MVFVITALAALTLAGLVCVGACALRMLAELRRLQEQLARTRDQVGPAYDRLRALSRRDKVDAP</sequence>
<gene>
    <name evidence="1" type="ORF">ACFQZU_07130</name>
</gene>
<evidence type="ECO:0000313" key="2">
    <source>
        <dbReference type="Proteomes" id="UP001596956"/>
    </source>
</evidence>
<name>A0ABW3BD59_9ACTN</name>
<reference evidence="2" key="1">
    <citation type="journal article" date="2019" name="Int. J. Syst. Evol. Microbiol.">
        <title>The Global Catalogue of Microorganisms (GCM) 10K type strain sequencing project: providing services to taxonomists for standard genome sequencing and annotation.</title>
        <authorList>
            <consortium name="The Broad Institute Genomics Platform"/>
            <consortium name="The Broad Institute Genome Sequencing Center for Infectious Disease"/>
            <person name="Wu L."/>
            <person name="Ma J."/>
        </authorList>
    </citation>
    <scope>NUCLEOTIDE SEQUENCE [LARGE SCALE GENOMIC DNA]</scope>
    <source>
        <strain evidence="2">CCUG 63369</strain>
    </source>
</reference>
<comment type="caution">
    <text evidence="1">The sequence shown here is derived from an EMBL/GenBank/DDBJ whole genome shotgun (WGS) entry which is preliminary data.</text>
</comment>
<evidence type="ECO:0000313" key="1">
    <source>
        <dbReference type="EMBL" id="MFD0801087.1"/>
    </source>
</evidence>
<accession>A0ABW3BD59</accession>
<organism evidence="1 2">
    <name type="scientific">Streptomonospora algeriensis</name>
    <dbReference type="NCBI Taxonomy" id="995084"/>
    <lineage>
        <taxon>Bacteria</taxon>
        <taxon>Bacillati</taxon>
        <taxon>Actinomycetota</taxon>
        <taxon>Actinomycetes</taxon>
        <taxon>Streptosporangiales</taxon>
        <taxon>Nocardiopsidaceae</taxon>
        <taxon>Streptomonospora</taxon>
    </lineage>
</organism>
<proteinExistence type="predicted"/>
<protein>
    <submittedName>
        <fullName evidence="1">Uncharacterized protein</fullName>
    </submittedName>
</protein>
<dbReference type="EMBL" id="JBHTHR010000147">
    <property type="protein sequence ID" value="MFD0801087.1"/>
    <property type="molecule type" value="Genomic_DNA"/>
</dbReference>
<dbReference type="Proteomes" id="UP001596956">
    <property type="component" value="Unassembled WGS sequence"/>
</dbReference>
<keyword evidence="2" id="KW-1185">Reference proteome</keyword>